<evidence type="ECO:0000313" key="1">
    <source>
        <dbReference type="EMBL" id="AWM36608.1"/>
    </source>
</evidence>
<organism evidence="1 2">
    <name type="scientific">Gemmata obscuriglobus</name>
    <dbReference type="NCBI Taxonomy" id="114"/>
    <lineage>
        <taxon>Bacteria</taxon>
        <taxon>Pseudomonadati</taxon>
        <taxon>Planctomycetota</taxon>
        <taxon>Planctomycetia</taxon>
        <taxon>Gemmatales</taxon>
        <taxon>Gemmataceae</taxon>
        <taxon>Gemmata</taxon>
    </lineage>
</organism>
<name>A0A2Z3GTL2_9BACT</name>
<dbReference type="Proteomes" id="UP000245802">
    <property type="component" value="Chromosome"/>
</dbReference>
<evidence type="ECO:0000313" key="2">
    <source>
        <dbReference type="Proteomes" id="UP000245802"/>
    </source>
</evidence>
<dbReference type="KEGG" id="gog:C1280_05925"/>
<proteinExistence type="predicted"/>
<evidence type="ECO:0008006" key="3">
    <source>
        <dbReference type="Google" id="ProtNLM"/>
    </source>
</evidence>
<dbReference type="AlphaFoldDB" id="A0A2Z3GTL2"/>
<protein>
    <recommendedName>
        <fullName evidence="3">Alpha/beta hydrolase</fullName>
    </recommendedName>
</protein>
<dbReference type="EMBL" id="CP025958">
    <property type="protein sequence ID" value="AWM36608.1"/>
    <property type="molecule type" value="Genomic_DNA"/>
</dbReference>
<reference evidence="1 2" key="1">
    <citation type="submission" date="2018-01" db="EMBL/GenBank/DDBJ databases">
        <title>G. obscuriglobus.</title>
        <authorList>
            <person name="Franke J."/>
            <person name="Blomberg W."/>
            <person name="Selmecki A."/>
        </authorList>
    </citation>
    <scope>NUCLEOTIDE SEQUENCE [LARGE SCALE GENOMIC DNA]</scope>
    <source>
        <strain evidence="1 2">DSM 5831</strain>
    </source>
</reference>
<gene>
    <name evidence="1" type="ORF">C1280_05925</name>
</gene>
<sequence length="587" mass="65072">MVKYRSPRDESRFKMLPVLLTATIVAPAADPVTTPPLPGFRTSAWFEERVREEWVTEGVRAIANAPANFDPKKPTQLVIYATPNGNSVEQTFGCATGPGLDWHFDIQHVAAQVRKLREVRPGENIVLVCVEADGLSWPAWKRRYKDGPDRVRKVVDVLRQWVPGVSARVSLAGHSGGGSFLFGLLDNADRIPDWVERMVFLDANYSYSDADKHGEKLLSWLNGDTSRRLVVIAYDDRNIELDGKKVIGPDGGTFRATERMRTRFAKDVTFAETKAGDVTTCTALGGQLALLVHANPKNKILHTALVGEMNGLLRGLTDPGVKPEWGTFGAPRTFTAWVQPGPGIPKRPADATGGTAFFKSLDKLPLLEREEVIAREILRGNVPEFLRTFQKITTKARDASGKEHTVVFEVMPDYLAVGSDADFVRVPMTPQTAARIADAFGCAVPTRKVADEVYRAAVVKLEPKPLTEDRERPSTFLKHNVLIEEQRRGRKLGELAAGIKKDVVVSNRLTEKPGRVAIYGWHKLDGKAIQLLTIVHGETYVDYSHGVRLMKRTVLVDNQPRDVRHVLYSSALHALLSDEGPVTRPAY</sequence>
<dbReference type="SUPFAM" id="SSF53474">
    <property type="entry name" value="alpha/beta-Hydrolases"/>
    <property type="match status" value="1"/>
</dbReference>
<dbReference type="InterPro" id="IPR029058">
    <property type="entry name" value="AB_hydrolase_fold"/>
</dbReference>
<keyword evidence="2" id="KW-1185">Reference proteome</keyword>
<accession>A0A2Z3GTL2</accession>
<dbReference type="Gene3D" id="3.40.50.1820">
    <property type="entry name" value="alpha/beta hydrolase"/>
    <property type="match status" value="1"/>
</dbReference>